<protein>
    <recommendedName>
        <fullName evidence="2">Sld7 C-terminal domain-containing protein</fullName>
    </recommendedName>
</protein>
<gene>
    <name evidence="3" type="ORF">BD410DRAFT_843189</name>
</gene>
<evidence type="ECO:0000256" key="1">
    <source>
        <dbReference type="SAM" id="MobiDB-lite"/>
    </source>
</evidence>
<feature type="compositionally biased region" description="Basic and acidic residues" evidence="1">
    <location>
        <begin position="231"/>
        <end position="244"/>
    </location>
</feature>
<dbReference type="Pfam" id="PF18596">
    <property type="entry name" value="Sld7_C"/>
    <property type="match status" value="1"/>
</dbReference>
<accession>A0A4Y7PU10</accession>
<feature type="compositionally biased region" description="Polar residues" evidence="1">
    <location>
        <begin position="1"/>
        <end position="18"/>
    </location>
</feature>
<feature type="region of interest" description="Disordered" evidence="1">
    <location>
        <begin position="202"/>
        <end position="263"/>
    </location>
</feature>
<feature type="domain" description="Sld7 C-terminal" evidence="2">
    <location>
        <begin position="335"/>
        <end position="402"/>
    </location>
</feature>
<dbReference type="EMBL" id="ML170213">
    <property type="protein sequence ID" value="TDL18049.1"/>
    <property type="molecule type" value="Genomic_DNA"/>
</dbReference>
<evidence type="ECO:0000313" key="4">
    <source>
        <dbReference type="Proteomes" id="UP000294933"/>
    </source>
</evidence>
<sequence length="409" mass="44625">MSTGIQTNVDIPTLSFTHPSPPQKRSPKLSVTQTHLCGNRAPRLLYRGSLSLPDSNLLLDGLTFTTDLPPDDPQASLKLLESPLPLALESMRGRPSLTFIGVARMGDVFCDYGDGVNLHVHPRSILTHQLFSNHFCTDTCISGRTEVGIRIRLGETDSSDLTTTEIVVYGRPHPSTSTMQLCVARILPHPAPAMRLLPKAVAKLRPPRPDDPTPRKPPVMFGGGMVGGSKRTLDTGNGKEDPPSKKQKKGNHTGDVDAAKHSATKYRTGDMAVAGKSDLKIQDLGKNSRVGVFKLPELPPHAHKTLNKEPPQRVGDDVFLDDAKRAHETSVEVSNKLVVKRAAVRLLTAAGISKQHHEFKDFFGYVYRGTGFALRSRLTTTSFEKDSQSVDRVVDAHIKLYLNGEGGMS</sequence>
<proteinExistence type="predicted"/>
<evidence type="ECO:0000259" key="2">
    <source>
        <dbReference type="Pfam" id="PF18596"/>
    </source>
</evidence>
<evidence type="ECO:0000313" key="3">
    <source>
        <dbReference type="EMBL" id="TDL18049.1"/>
    </source>
</evidence>
<dbReference type="Proteomes" id="UP000294933">
    <property type="component" value="Unassembled WGS sequence"/>
</dbReference>
<feature type="region of interest" description="Disordered" evidence="1">
    <location>
        <begin position="1"/>
        <end position="31"/>
    </location>
</feature>
<keyword evidence="4" id="KW-1185">Reference proteome</keyword>
<dbReference type="AlphaFoldDB" id="A0A4Y7PU10"/>
<name>A0A4Y7PU10_9AGAM</name>
<reference evidence="3 4" key="1">
    <citation type="submission" date="2018-06" db="EMBL/GenBank/DDBJ databases">
        <title>A transcriptomic atlas of mushroom development highlights an independent origin of complex multicellularity.</title>
        <authorList>
            <consortium name="DOE Joint Genome Institute"/>
            <person name="Krizsan K."/>
            <person name="Almasi E."/>
            <person name="Merenyi Z."/>
            <person name="Sahu N."/>
            <person name="Viragh M."/>
            <person name="Koszo T."/>
            <person name="Mondo S."/>
            <person name="Kiss B."/>
            <person name="Balint B."/>
            <person name="Kues U."/>
            <person name="Barry K."/>
            <person name="Hegedus J.C."/>
            <person name="Henrissat B."/>
            <person name="Johnson J."/>
            <person name="Lipzen A."/>
            <person name="Ohm R."/>
            <person name="Nagy I."/>
            <person name="Pangilinan J."/>
            <person name="Yan J."/>
            <person name="Xiong Y."/>
            <person name="Grigoriev I.V."/>
            <person name="Hibbett D.S."/>
            <person name="Nagy L.G."/>
        </authorList>
    </citation>
    <scope>NUCLEOTIDE SEQUENCE [LARGE SCALE GENOMIC DNA]</scope>
    <source>
        <strain evidence="3 4">SZMC22713</strain>
    </source>
</reference>
<dbReference type="OrthoDB" id="5599874at2759"/>
<dbReference type="VEuPathDB" id="FungiDB:BD410DRAFT_843189"/>
<organism evidence="3 4">
    <name type="scientific">Rickenella mellea</name>
    <dbReference type="NCBI Taxonomy" id="50990"/>
    <lineage>
        <taxon>Eukaryota</taxon>
        <taxon>Fungi</taxon>
        <taxon>Dikarya</taxon>
        <taxon>Basidiomycota</taxon>
        <taxon>Agaricomycotina</taxon>
        <taxon>Agaricomycetes</taxon>
        <taxon>Hymenochaetales</taxon>
        <taxon>Rickenellaceae</taxon>
        <taxon>Rickenella</taxon>
    </lineage>
</organism>
<dbReference type="InterPro" id="IPR041260">
    <property type="entry name" value="Sld7_C"/>
</dbReference>